<keyword evidence="2" id="KW-1185">Reference proteome</keyword>
<gene>
    <name evidence="1" type="ORF">HGG82_08110</name>
</gene>
<evidence type="ECO:0000313" key="1">
    <source>
        <dbReference type="EMBL" id="NLQ17591.1"/>
    </source>
</evidence>
<dbReference type="AlphaFoldDB" id="A0A847R1H2"/>
<evidence type="ECO:0000313" key="2">
    <source>
        <dbReference type="Proteomes" id="UP000586067"/>
    </source>
</evidence>
<protein>
    <submittedName>
        <fullName evidence="1">Uncharacterized protein</fullName>
    </submittedName>
</protein>
<dbReference type="EMBL" id="JABAEK010000006">
    <property type="protein sequence ID" value="NLQ17591.1"/>
    <property type="molecule type" value="Genomic_DNA"/>
</dbReference>
<dbReference type="RefSeq" id="WP_168824575.1">
    <property type="nucleotide sequence ID" value="NZ_CP073013.1"/>
</dbReference>
<proteinExistence type="predicted"/>
<comment type="caution">
    <text evidence="1">The sequence shown here is derived from an EMBL/GenBank/DDBJ whole genome shotgun (WGS) entry which is preliminary data.</text>
</comment>
<name>A0A847R1H2_9GAMM</name>
<organism evidence="1 2">
    <name type="scientific">Marinomonas profundi</name>
    <dbReference type="NCBI Taxonomy" id="2726122"/>
    <lineage>
        <taxon>Bacteria</taxon>
        <taxon>Pseudomonadati</taxon>
        <taxon>Pseudomonadota</taxon>
        <taxon>Gammaproteobacteria</taxon>
        <taxon>Oceanospirillales</taxon>
        <taxon>Oceanospirillaceae</taxon>
        <taxon>Marinomonas</taxon>
    </lineage>
</organism>
<accession>A0A847R1H2</accession>
<sequence length="172" mass="20112">MATQHSESIAARIKEMELRPENANREWVFGWFTTAKNKRDADSKEITIKEMQIAWAYFRSYCKRNGLEIQGYRRITLSKKHDHPKLEIGIFAAKESLERINEALAGHFTDHGFKSVTKKAKEQCHVDQYIEKYFSKSHTPEQQDQLRNTVGTRPTVFINPPIQLKQSLLMMQ</sequence>
<dbReference type="Proteomes" id="UP000586067">
    <property type="component" value="Unassembled WGS sequence"/>
</dbReference>
<reference evidence="1 2" key="1">
    <citation type="submission" date="2020-04" db="EMBL/GenBank/DDBJ databases">
        <title>Marinomonas sp. M1K-6 isolated from the deep seawater of the Mariana Trench.</title>
        <authorList>
            <person name="Li Y."/>
        </authorList>
    </citation>
    <scope>NUCLEOTIDE SEQUENCE [LARGE SCALE GENOMIC DNA]</scope>
    <source>
        <strain evidence="1 2">M1K-6</strain>
    </source>
</reference>